<evidence type="ECO:0000259" key="3">
    <source>
        <dbReference type="PROSITE" id="PS50968"/>
    </source>
</evidence>
<evidence type="ECO:0000313" key="4">
    <source>
        <dbReference type="EMBL" id="KAA3669923.1"/>
    </source>
</evidence>
<evidence type="ECO:0000313" key="5">
    <source>
        <dbReference type="Proteomes" id="UP000324629"/>
    </source>
</evidence>
<dbReference type="InterPro" id="IPR011053">
    <property type="entry name" value="Single_hybrid_motif"/>
</dbReference>
<dbReference type="SUPFAM" id="SSF51230">
    <property type="entry name" value="Single hybrid motif"/>
    <property type="match status" value="1"/>
</dbReference>
<dbReference type="PROSITE" id="PS00189">
    <property type="entry name" value="LIPOYL"/>
    <property type="match status" value="1"/>
</dbReference>
<accession>A0A5J4N2X8</accession>
<dbReference type="AlphaFoldDB" id="A0A5J4N2X8"/>
<dbReference type="Proteomes" id="UP000324629">
    <property type="component" value="Unassembled WGS sequence"/>
</dbReference>
<keyword evidence="2" id="KW-0809">Transit peptide</keyword>
<dbReference type="EMBL" id="QNGE01019020">
    <property type="protein sequence ID" value="KAA3669923.1"/>
    <property type="molecule type" value="Genomic_DNA"/>
</dbReference>
<dbReference type="PROSITE" id="PS50968">
    <property type="entry name" value="BIOTINYL_LIPOYL"/>
    <property type="match status" value="1"/>
</dbReference>
<keyword evidence="1" id="KW-0450">Lipoyl</keyword>
<name>A0A5J4N2X8_9TREM</name>
<dbReference type="CDD" id="cd06849">
    <property type="entry name" value="lipoyl_domain"/>
    <property type="match status" value="1"/>
</dbReference>
<dbReference type="InterPro" id="IPR000089">
    <property type="entry name" value="Biotin_lipoyl"/>
</dbReference>
<dbReference type="InterPro" id="IPR045257">
    <property type="entry name" value="E2/Pdx1"/>
</dbReference>
<feature type="domain" description="Lipoyl-binding" evidence="3">
    <location>
        <begin position="1"/>
        <end position="64"/>
    </location>
</feature>
<dbReference type="InterPro" id="IPR003016">
    <property type="entry name" value="2-oxoA_DH_lipoyl-BS"/>
</dbReference>
<dbReference type="PANTHER" id="PTHR23151">
    <property type="entry name" value="DIHYDROLIPOAMIDE ACETYL/SUCCINYL-TRANSFERASE-RELATED"/>
    <property type="match status" value="1"/>
</dbReference>
<dbReference type="PANTHER" id="PTHR23151:SF90">
    <property type="entry name" value="DIHYDROLIPOYLLYSINE-RESIDUE ACETYLTRANSFERASE COMPONENT OF PYRUVATE DEHYDROGENASE COMPLEX, MITOCHONDRIAL-RELATED"/>
    <property type="match status" value="1"/>
</dbReference>
<evidence type="ECO:0000256" key="2">
    <source>
        <dbReference type="ARBA" id="ARBA00022946"/>
    </source>
</evidence>
<dbReference type="GO" id="GO:0045254">
    <property type="term" value="C:pyruvate dehydrogenase complex"/>
    <property type="evidence" value="ECO:0007669"/>
    <property type="project" value="InterPro"/>
</dbReference>
<organism evidence="4 5">
    <name type="scientific">Paragonimus westermani</name>
    <dbReference type="NCBI Taxonomy" id="34504"/>
    <lineage>
        <taxon>Eukaryota</taxon>
        <taxon>Metazoa</taxon>
        <taxon>Spiralia</taxon>
        <taxon>Lophotrochozoa</taxon>
        <taxon>Platyhelminthes</taxon>
        <taxon>Trematoda</taxon>
        <taxon>Digenea</taxon>
        <taxon>Plagiorchiida</taxon>
        <taxon>Troglotremata</taxon>
        <taxon>Troglotrematidae</taxon>
        <taxon>Paragonimus</taxon>
    </lineage>
</organism>
<sequence>MPSLSPTMTEGSIVKWNKKEGEDVGSGDVLCEVQTDKAVVALECEEDGILAKIIVSVHFCDSFL</sequence>
<gene>
    <name evidence="4" type="ORF">DEA37_0010620</name>
</gene>
<dbReference type="GO" id="GO:0005739">
    <property type="term" value="C:mitochondrion"/>
    <property type="evidence" value="ECO:0007669"/>
    <property type="project" value="TreeGrafter"/>
</dbReference>
<protein>
    <recommendedName>
        <fullName evidence="3">Lipoyl-binding domain-containing protein</fullName>
    </recommendedName>
</protein>
<dbReference type="GO" id="GO:0006086">
    <property type="term" value="P:pyruvate decarboxylation to acetyl-CoA"/>
    <property type="evidence" value="ECO:0007669"/>
    <property type="project" value="InterPro"/>
</dbReference>
<keyword evidence="5" id="KW-1185">Reference proteome</keyword>
<evidence type="ECO:0000256" key="1">
    <source>
        <dbReference type="ARBA" id="ARBA00022823"/>
    </source>
</evidence>
<reference evidence="4 5" key="1">
    <citation type="journal article" date="2019" name="Gigascience">
        <title>Whole-genome sequence of the oriental lung fluke Paragonimus westermani.</title>
        <authorList>
            <person name="Oey H."/>
            <person name="Zakrzewski M."/>
            <person name="Narain K."/>
            <person name="Devi K.R."/>
            <person name="Agatsuma T."/>
            <person name="Nawaratna S."/>
            <person name="Gobert G.N."/>
            <person name="Jones M.K."/>
            <person name="Ragan M.A."/>
            <person name="McManus D.P."/>
            <person name="Krause L."/>
        </authorList>
    </citation>
    <scope>NUCLEOTIDE SEQUENCE [LARGE SCALE GENOMIC DNA]</scope>
    <source>
        <strain evidence="4 5">IND2009</strain>
    </source>
</reference>
<proteinExistence type="predicted"/>
<dbReference type="Gene3D" id="2.40.50.100">
    <property type="match status" value="1"/>
</dbReference>
<dbReference type="Pfam" id="PF00364">
    <property type="entry name" value="Biotin_lipoyl"/>
    <property type="match status" value="1"/>
</dbReference>
<comment type="caution">
    <text evidence="4">The sequence shown here is derived from an EMBL/GenBank/DDBJ whole genome shotgun (WGS) entry which is preliminary data.</text>
</comment>